<proteinExistence type="predicted"/>
<dbReference type="AlphaFoldDB" id="A0A8S9I0T2"/>
<accession>A0A8S9I0T2</accession>
<comment type="caution">
    <text evidence="1">The sequence shown here is derived from an EMBL/GenBank/DDBJ whole genome shotgun (WGS) entry which is preliminary data.</text>
</comment>
<protein>
    <submittedName>
        <fullName evidence="1">Uncharacterized protein</fullName>
    </submittedName>
</protein>
<gene>
    <name evidence="1" type="ORF">F2Q70_00014474</name>
</gene>
<name>A0A8S9I0T2_BRACR</name>
<sequence>MISLTQVSVPRLQEHYLFVSAASSSPSNTVVGVFSSTPTKSRLKGTEFIPPIIISIRLRPGFACSYLIISS</sequence>
<evidence type="ECO:0000313" key="1">
    <source>
        <dbReference type="EMBL" id="KAF2563252.1"/>
    </source>
</evidence>
<reference evidence="1" key="1">
    <citation type="submission" date="2019-12" db="EMBL/GenBank/DDBJ databases">
        <title>Genome sequencing and annotation of Brassica cretica.</title>
        <authorList>
            <person name="Studholme D.J."/>
            <person name="Sarris P.F."/>
        </authorList>
    </citation>
    <scope>NUCLEOTIDE SEQUENCE</scope>
    <source>
        <strain evidence="1">PFS-102/07</strain>
        <tissue evidence="1">Leaf</tissue>
    </source>
</reference>
<organism evidence="1">
    <name type="scientific">Brassica cretica</name>
    <name type="common">Mustard</name>
    <dbReference type="NCBI Taxonomy" id="69181"/>
    <lineage>
        <taxon>Eukaryota</taxon>
        <taxon>Viridiplantae</taxon>
        <taxon>Streptophyta</taxon>
        <taxon>Embryophyta</taxon>
        <taxon>Tracheophyta</taxon>
        <taxon>Spermatophyta</taxon>
        <taxon>Magnoliopsida</taxon>
        <taxon>eudicotyledons</taxon>
        <taxon>Gunneridae</taxon>
        <taxon>Pentapetalae</taxon>
        <taxon>rosids</taxon>
        <taxon>malvids</taxon>
        <taxon>Brassicales</taxon>
        <taxon>Brassicaceae</taxon>
        <taxon>Brassiceae</taxon>
        <taxon>Brassica</taxon>
    </lineage>
</organism>
<dbReference type="EMBL" id="QGKY02001250">
    <property type="protein sequence ID" value="KAF2563252.1"/>
    <property type="molecule type" value="Genomic_DNA"/>
</dbReference>